<dbReference type="RefSeq" id="WP_011306667.1">
    <property type="nucleotide sequence ID" value="NZ_CP009526.1"/>
</dbReference>
<evidence type="ECO:0000256" key="1">
    <source>
        <dbReference type="ARBA" id="ARBA00022690"/>
    </source>
</evidence>
<evidence type="ECO:0000259" key="3">
    <source>
        <dbReference type="Pfam" id="PF09394"/>
    </source>
</evidence>
<evidence type="ECO:0000313" key="5">
    <source>
        <dbReference type="Proteomes" id="UP000033038"/>
    </source>
</evidence>
<dbReference type="Proteomes" id="UP000033038">
    <property type="component" value="Chromosome"/>
</dbReference>
<dbReference type="Gene3D" id="2.60.40.2020">
    <property type="match status" value="1"/>
</dbReference>
<organism evidence="4 5">
    <name type="scientific">Methanosarcina barkeri str. Wiesmoor</name>
    <dbReference type="NCBI Taxonomy" id="1434109"/>
    <lineage>
        <taxon>Archaea</taxon>
        <taxon>Methanobacteriati</taxon>
        <taxon>Methanobacteriota</taxon>
        <taxon>Stenosarchaea group</taxon>
        <taxon>Methanomicrobia</taxon>
        <taxon>Methanosarcinales</taxon>
        <taxon>Methanosarcinaceae</taxon>
        <taxon>Methanosarcina</taxon>
    </lineage>
</organism>
<dbReference type="PATRIC" id="fig|1434109.4.peg.3974"/>
<dbReference type="Pfam" id="PF09394">
    <property type="entry name" value="Inhibitor_I42"/>
    <property type="match status" value="1"/>
</dbReference>
<evidence type="ECO:0000313" key="4">
    <source>
        <dbReference type="EMBL" id="AKB52306.1"/>
    </source>
</evidence>
<accession>A0A0E3LM30</accession>
<dbReference type="InterPro" id="IPR018990">
    <property type="entry name" value="Prot_inh_I42_chagasin"/>
</dbReference>
<dbReference type="PANTHER" id="PTHR36530">
    <property type="entry name" value="INHIBITOR OF CYSTEINE PEPTIDASE"/>
    <property type="match status" value="1"/>
</dbReference>
<dbReference type="AlphaFoldDB" id="A0A0E3LM30"/>
<dbReference type="PANTHER" id="PTHR36530:SF1">
    <property type="entry name" value="AMOEBIASIN-1"/>
    <property type="match status" value="1"/>
</dbReference>
<gene>
    <name evidence="4" type="ORF">MSBRW_3053</name>
</gene>
<sequence>MSKFVHGITVLIACLVLATLPAAVCAKPDIESQNKMITESDNGNTIYIKEGHAFFLKLKENPSTGYSWQLRLSNGLNQLSDKYHPFESSENNFVIGAGGFRLWRIEGVAKGNQQVNAIYKRSWEPETGQEQNFKLNIVVV</sequence>
<keyword evidence="2" id="KW-0789">Thiol protease inhibitor</keyword>
<dbReference type="GO" id="GO:0004869">
    <property type="term" value="F:cysteine-type endopeptidase inhibitor activity"/>
    <property type="evidence" value="ECO:0007669"/>
    <property type="project" value="UniProtKB-KW"/>
</dbReference>
<keyword evidence="1" id="KW-0646">Protease inhibitor</keyword>
<dbReference type="InterPro" id="IPR052781">
    <property type="entry name" value="Cys_protease_inhibitor_I42"/>
</dbReference>
<evidence type="ECO:0000256" key="2">
    <source>
        <dbReference type="ARBA" id="ARBA00022704"/>
    </source>
</evidence>
<feature type="domain" description="Proteinase inhibitor I42 chagasin" evidence="3">
    <location>
        <begin position="48"/>
        <end position="137"/>
    </location>
</feature>
<protein>
    <recommendedName>
        <fullName evidence="3">Proteinase inhibitor I42 chagasin domain-containing protein</fullName>
    </recommendedName>
</protein>
<dbReference type="EMBL" id="CP009526">
    <property type="protein sequence ID" value="AKB52306.1"/>
    <property type="molecule type" value="Genomic_DNA"/>
</dbReference>
<name>A0A0E3LM30_METBA</name>
<dbReference type="KEGG" id="mbw:MSBRW_3053"/>
<dbReference type="GeneID" id="24824654"/>
<reference evidence="4 5" key="1">
    <citation type="submission" date="2014-07" db="EMBL/GenBank/DDBJ databases">
        <title>Methanogenic archaea and the global carbon cycle.</title>
        <authorList>
            <person name="Henriksen J.R."/>
            <person name="Luke J."/>
            <person name="Reinhart S."/>
            <person name="Benedict M.N."/>
            <person name="Youngblut N.D."/>
            <person name="Metcalf M.E."/>
            <person name="Whitaker R.J."/>
            <person name="Metcalf W.W."/>
        </authorList>
    </citation>
    <scope>NUCLEOTIDE SEQUENCE [LARGE SCALE GENOMIC DNA]</scope>
    <source>
        <strain evidence="4 5">Wiesmoor</strain>
    </source>
</reference>
<dbReference type="HOGENOM" id="CLU_102057_0_1_2"/>
<dbReference type="SUPFAM" id="SSF141066">
    <property type="entry name" value="ICP-like"/>
    <property type="match status" value="1"/>
</dbReference>
<dbReference type="InterPro" id="IPR036331">
    <property type="entry name" value="Chagasin-like_sf"/>
</dbReference>
<proteinExistence type="predicted"/>